<evidence type="ECO:0000256" key="15">
    <source>
        <dbReference type="ARBA" id="ARBA00023136"/>
    </source>
</evidence>
<dbReference type="Pfam" id="PF00702">
    <property type="entry name" value="Hydrolase"/>
    <property type="match status" value="1"/>
</dbReference>
<evidence type="ECO:0000256" key="2">
    <source>
        <dbReference type="ARBA" id="ARBA00008804"/>
    </source>
</evidence>
<dbReference type="FunFam" id="2.70.150.10:FF:000004">
    <property type="entry name" value="Plasma membrane ATPase"/>
    <property type="match status" value="1"/>
</dbReference>
<dbReference type="Gene3D" id="6.10.140.890">
    <property type="match status" value="1"/>
</dbReference>
<evidence type="ECO:0000256" key="12">
    <source>
        <dbReference type="ARBA" id="ARBA00022967"/>
    </source>
</evidence>
<evidence type="ECO:0000256" key="13">
    <source>
        <dbReference type="ARBA" id="ARBA00022989"/>
    </source>
</evidence>
<dbReference type="GO" id="GO:0046872">
    <property type="term" value="F:metal ion binding"/>
    <property type="evidence" value="ECO:0007669"/>
    <property type="project" value="UniProtKB-KW"/>
</dbReference>
<feature type="domain" description="P-type ATPase A" evidence="19">
    <location>
        <begin position="21"/>
        <end position="103"/>
    </location>
</feature>
<dbReference type="FunFam" id="3.40.50.1000:FF:000211">
    <property type="entry name" value="Plasma membrane ATPase"/>
    <property type="match status" value="1"/>
</dbReference>
<feature type="transmembrane region" description="Helical" evidence="18">
    <location>
        <begin position="618"/>
        <end position="639"/>
    </location>
</feature>
<dbReference type="SUPFAM" id="SSF81665">
    <property type="entry name" value="Calcium ATPase, transmembrane domain M"/>
    <property type="match status" value="1"/>
</dbReference>
<dbReference type="NCBIfam" id="TIGR01494">
    <property type="entry name" value="ATPase_P-type"/>
    <property type="match status" value="2"/>
</dbReference>
<evidence type="ECO:0000256" key="14">
    <source>
        <dbReference type="ARBA" id="ARBA00023065"/>
    </source>
</evidence>
<keyword evidence="8 18" id="KW-0547">Nucleotide-binding</keyword>
<dbReference type="SUPFAM" id="SSF81660">
    <property type="entry name" value="Metal cation-transporting ATPase, ATP-binding domain N"/>
    <property type="match status" value="1"/>
</dbReference>
<dbReference type="GO" id="GO:0016887">
    <property type="term" value="F:ATP hydrolysis activity"/>
    <property type="evidence" value="ECO:0007669"/>
    <property type="project" value="InterPro"/>
</dbReference>
<keyword evidence="4 18" id="KW-0813">Transport</keyword>
<dbReference type="SUPFAM" id="SSF56784">
    <property type="entry name" value="HAD-like"/>
    <property type="match status" value="1"/>
</dbReference>
<comment type="subcellular location">
    <subcellularLocation>
        <location evidence="18">Cell membrane</location>
        <topology evidence="18">Multi-pass membrane protein</topology>
    </subcellularLocation>
    <subcellularLocation>
        <location evidence="1">Membrane</location>
        <topology evidence="1">Multi-pass membrane protein</topology>
    </subcellularLocation>
</comment>
<keyword evidence="10 18" id="KW-0067">ATP-binding</keyword>
<feature type="transmembrane region" description="Helical" evidence="18">
    <location>
        <begin position="651"/>
        <end position="675"/>
    </location>
</feature>
<evidence type="ECO:0000256" key="9">
    <source>
        <dbReference type="ARBA" id="ARBA00022781"/>
    </source>
</evidence>
<accession>A0AAV5CD10</accession>
<evidence type="ECO:0000256" key="7">
    <source>
        <dbReference type="ARBA" id="ARBA00022723"/>
    </source>
</evidence>
<evidence type="ECO:0000256" key="3">
    <source>
        <dbReference type="ARBA" id="ARBA00012476"/>
    </source>
</evidence>
<evidence type="ECO:0000256" key="10">
    <source>
        <dbReference type="ARBA" id="ARBA00022840"/>
    </source>
</evidence>
<dbReference type="Gene3D" id="3.40.1110.10">
    <property type="entry name" value="Calcium-transporting ATPase, cytoplasmic domain N"/>
    <property type="match status" value="1"/>
</dbReference>
<dbReference type="GO" id="GO:0008553">
    <property type="term" value="F:P-type proton-exporting transporter activity"/>
    <property type="evidence" value="ECO:0007669"/>
    <property type="project" value="UniProtKB-UniRule"/>
</dbReference>
<dbReference type="EC" id="7.1.2.1" evidence="3 18"/>
<dbReference type="GO" id="GO:0120029">
    <property type="term" value="P:proton export across plasma membrane"/>
    <property type="evidence" value="ECO:0007669"/>
    <property type="project" value="UniProtKB-UniRule"/>
</dbReference>
<keyword evidence="11 18" id="KW-0460">Magnesium</keyword>
<feature type="transmembrane region" description="Helical" evidence="18">
    <location>
        <begin position="112"/>
        <end position="135"/>
    </location>
</feature>
<comment type="catalytic activity">
    <reaction evidence="16 18">
        <text>ATP + H2O + H(+)(in) = ADP + phosphate + 2 H(+)(out)</text>
        <dbReference type="Rhea" id="RHEA:20852"/>
        <dbReference type="ChEBI" id="CHEBI:15377"/>
        <dbReference type="ChEBI" id="CHEBI:15378"/>
        <dbReference type="ChEBI" id="CHEBI:30616"/>
        <dbReference type="ChEBI" id="CHEBI:43474"/>
        <dbReference type="ChEBI" id="CHEBI:456216"/>
        <dbReference type="EC" id="7.1.2.1"/>
    </reaction>
</comment>
<evidence type="ECO:0000256" key="18">
    <source>
        <dbReference type="RuleBase" id="RU362083"/>
    </source>
</evidence>
<evidence type="ECO:0000256" key="17">
    <source>
        <dbReference type="ARBA" id="ARBA00071631"/>
    </source>
</evidence>
<keyword evidence="13 18" id="KW-1133">Transmembrane helix</keyword>
<keyword evidence="14 18" id="KW-0406">Ion transport</keyword>
<dbReference type="Proteomes" id="UP001054889">
    <property type="component" value="Unassembled WGS sequence"/>
</dbReference>
<dbReference type="InterPro" id="IPR023298">
    <property type="entry name" value="ATPase_P-typ_TM_dom_sf"/>
</dbReference>
<dbReference type="SUPFAM" id="SSF81653">
    <property type="entry name" value="Calcium ATPase, transduction domain A"/>
    <property type="match status" value="1"/>
</dbReference>
<feature type="transmembrane region" description="Helical" evidence="18">
    <location>
        <begin position="540"/>
        <end position="562"/>
    </location>
</feature>
<dbReference type="EMBL" id="BQKI01000006">
    <property type="protein sequence ID" value="GJM96236.1"/>
    <property type="molecule type" value="Genomic_DNA"/>
</dbReference>
<dbReference type="FunFam" id="1.20.1110.10:FF:000045">
    <property type="entry name" value="ATPase 4 plasma membrane-type"/>
    <property type="match status" value="1"/>
</dbReference>
<evidence type="ECO:0000256" key="6">
    <source>
        <dbReference type="ARBA" id="ARBA00022692"/>
    </source>
</evidence>
<dbReference type="GO" id="GO:0005524">
    <property type="term" value="F:ATP binding"/>
    <property type="evidence" value="ECO:0007669"/>
    <property type="project" value="UniProtKB-UniRule"/>
</dbReference>
<evidence type="ECO:0000256" key="4">
    <source>
        <dbReference type="ARBA" id="ARBA00022448"/>
    </source>
</evidence>
<organism evidence="20 21">
    <name type="scientific">Eleusine coracana subsp. coracana</name>
    <dbReference type="NCBI Taxonomy" id="191504"/>
    <lineage>
        <taxon>Eukaryota</taxon>
        <taxon>Viridiplantae</taxon>
        <taxon>Streptophyta</taxon>
        <taxon>Embryophyta</taxon>
        <taxon>Tracheophyta</taxon>
        <taxon>Spermatophyta</taxon>
        <taxon>Magnoliopsida</taxon>
        <taxon>Liliopsida</taxon>
        <taxon>Poales</taxon>
        <taxon>Poaceae</taxon>
        <taxon>PACMAD clade</taxon>
        <taxon>Chloridoideae</taxon>
        <taxon>Cynodonteae</taxon>
        <taxon>Eleusininae</taxon>
        <taxon>Eleusine</taxon>
    </lineage>
</organism>
<dbReference type="Gene3D" id="1.20.1110.10">
    <property type="entry name" value="Calcium-transporting ATPase, transmembrane domain"/>
    <property type="match status" value="1"/>
</dbReference>
<evidence type="ECO:0000313" key="21">
    <source>
        <dbReference type="Proteomes" id="UP001054889"/>
    </source>
</evidence>
<dbReference type="NCBIfam" id="TIGR01647">
    <property type="entry name" value="ATPase-IIIA_H"/>
    <property type="match status" value="1"/>
</dbReference>
<reference evidence="20" key="2">
    <citation type="submission" date="2021-12" db="EMBL/GenBank/DDBJ databases">
        <title>Resequencing data analysis of finger millet.</title>
        <authorList>
            <person name="Hatakeyama M."/>
            <person name="Aluri S."/>
            <person name="Balachadran M.T."/>
            <person name="Sivarajan S.R."/>
            <person name="Poveda L."/>
            <person name="Shimizu-Inatsugi R."/>
            <person name="Schlapbach R."/>
            <person name="Sreeman S.M."/>
            <person name="Shimizu K.K."/>
        </authorList>
    </citation>
    <scope>NUCLEOTIDE SEQUENCE</scope>
</reference>
<keyword evidence="6 18" id="KW-0812">Transmembrane</keyword>
<dbReference type="InterPro" id="IPR001757">
    <property type="entry name" value="P_typ_ATPase"/>
</dbReference>
<keyword evidence="5" id="KW-0597">Phosphoprotein</keyword>
<evidence type="ECO:0000256" key="11">
    <source>
        <dbReference type="ARBA" id="ARBA00022842"/>
    </source>
</evidence>
<evidence type="ECO:0000259" key="19">
    <source>
        <dbReference type="Pfam" id="PF00122"/>
    </source>
</evidence>
<evidence type="ECO:0000313" key="20">
    <source>
        <dbReference type="EMBL" id="GJM96236.1"/>
    </source>
</evidence>
<keyword evidence="12 18" id="KW-1278">Translocase</keyword>
<reference evidence="20" key="1">
    <citation type="journal article" date="2018" name="DNA Res.">
        <title>Multiple hybrid de novo genome assembly of finger millet, an orphan allotetraploid crop.</title>
        <authorList>
            <person name="Hatakeyama M."/>
            <person name="Aluri S."/>
            <person name="Balachadran M.T."/>
            <person name="Sivarajan S.R."/>
            <person name="Patrignani A."/>
            <person name="Gruter S."/>
            <person name="Poveda L."/>
            <person name="Shimizu-Inatsugi R."/>
            <person name="Baeten J."/>
            <person name="Francoijs K.J."/>
            <person name="Nataraja K.N."/>
            <person name="Reddy Y.A.N."/>
            <person name="Phadnis S."/>
            <person name="Ravikumar R.L."/>
            <person name="Schlapbach R."/>
            <person name="Sreeman S.M."/>
            <person name="Shimizu K.K."/>
        </authorList>
    </citation>
    <scope>NUCLEOTIDE SEQUENCE</scope>
</reference>
<evidence type="ECO:0000256" key="16">
    <source>
        <dbReference type="ARBA" id="ARBA00048122"/>
    </source>
</evidence>
<comment type="caution">
    <text evidence="20">The sequence shown here is derived from an EMBL/GenBank/DDBJ whole genome shotgun (WGS) entry which is preliminary data.</text>
</comment>
<dbReference type="InterPro" id="IPR008250">
    <property type="entry name" value="ATPase_P-typ_transduc_dom_A_sf"/>
</dbReference>
<dbReference type="Pfam" id="PF00122">
    <property type="entry name" value="E1-E2_ATPase"/>
    <property type="match status" value="1"/>
</dbReference>
<dbReference type="InterPro" id="IPR006534">
    <property type="entry name" value="P-type_ATPase_IIIA"/>
</dbReference>
<dbReference type="FunFam" id="3.40.1110.10:FF:000004">
    <property type="entry name" value="Plasma membrane ATPase"/>
    <property type="match status" value="1"/>
</dbReference>
<proteinExistence type="inferred from homology"/>
<sequence length="780" mass="85966">MADKEGNLDAVLKEAVDLEEAAILVPGDIISIKLGDIIPADARLLEGDPLKIDQSALTGESLPATKGPGDGVYSGSTVKQGEIEAVVIATGVHTFFGKAAHLVDSTNQVLTAIGNFCICSIAVGMLVEIIVMYPIQHRAYRPGIDNLLVLLIGGIPIAMPTVLSVTMAIGSHRLAQQVFEKGVTQDQVILMAARASRTENQDAIDTAIVGMLADPNEARAGIQEVHFLPFNPTDKRTALTYIDSDGKMYRVSKGAPEQILNIAYNKSEIERRVHVVIDKFAERGLRSLAVAYQEVPDGRKESAGGPWHFVALMPLFDPPRHDSAETIRRALNLGVNVKMITGDQLAIGKETGRRLGMGTNMYPSSALLGQNKDESIAALPVDDLIEKADGFAGVFPEHKYEIVKRLQARKHICGMTGDGVNDAPALKKADIGIAVADATDAARSASDIVLTEPGLSVIISAVLTSRAIFQRMKNYTIYAVSITIRIVLGFMLLALIWEFDFPPFMVLIIAILNDGTIMTISKDRVKPSPQPDSWKLSEIFTTGIVLGGYLAMMTVIFFWAAYKTNFFPRTFHVESLEKTAQDDFQKLASAVYLQVSTISQALIFVTRSRSWSFVERPGFLLIFAFLVAQLIATIIAVYADWGFTSIKGIGWGWAGVVWLYNLVFYFPLDIIKFLIRYALSGRAWDLVIEQRIAFTRKKDFGKEERELKWAHAQRTLHGLQPPDAKRFPERANELNQMAEEAKRRAEIARLRELHTLKGHVESVVKLKGLDIDTIQQSYTV</sequence>
<keyword evidence="15 18" id="KW-0472">Membrane</keyword>
<keyword evidence="7" id="KW-0479">Metal-binding</keyword>
<dbReference type="Gene3D" id="2.70.150.10">
    <property type="entry name" value="Calcium-transporting ATPase, cytoplasmic transduction domain A"/>
    <property type="match status" value="1"/>
</dbReference>
<feature type="transmembrane region" description="Helical" evidence="18">
    <location>
        <begin position="475"/>
        <end position="497"/>
    </location>
</feature>
<dbReference type="PRINTS" id="PR00120">
    <property type="entry name" value="HATPASE"/>
</dbReference>
<dbReference type="InterPro" id="IPR023299">
    <property type="entry name" value="ATPase_P-typ_cyto_dom_N"/>
</dbReference>
<dbReference type="GO" id="GO:0005886">
    <property type="term" value="C:plasma membrane"/>
    <property type="evidence" value="ECO:0007669"/>
    <property type="project" value="UniProtKB-SubCell"/>
</dbReference>
<comment type="similarity">
    <text evidence="2 18">Belongs to the cation transport ATPase (P-type) (TC 3.A.3) family. Type IIIA subfamily.</text>
</comment>
<keyword evidence="9 18" id="KW-0375">Hydrogen ion transport</keyword>
<evidence type="ECO:0000256" key="1">
    <source>
        <dbReference type="ARBA" id="ARBA00004141"/>
    </source>
</evidence>
<dbReference type="AlphaFoldDB" id="A0AAV5CD10"/>
<dbReference type="PRINTS" id="PR00119">
    <property type="entry name" value="CATATPASE"/>
</dbReference>
<comment type="caution">
    <text evidence="18">Lacks conserved residue(s) required for the propagation of feature annotation.</text>
</comment>
<evidence type="ECO:0000256" key="8">
    <source>
        <dbReference type="ARBA" id="ARBA00022741"/>
    </source>
</evidence>
<dbReference type="InterPro" id="IPR036412">
    <property type="entry name" value="HAD-like_sf"/>
</dbReference>
<name>A0AAV5CD10_ELECO</name>
<gene>
    <name evidence="20" type="primary">ga13054</name>
    <name evidence="20" type="ORF">PR202_ga13054</name>
</gene>
<keyword evidence="21" id="KW-1185">Reference proteome</keyword>
<dbReference type="PANTHER" id="PTHR42861">
    <property type="entry name" value="CALCIUM-TRANSPORTING ATPASE"/>
    <property type="match status" value="1"/>
</dbReference>
<protein>
    <recommendedName>
        <fullName evidence="17 18">Plasma membrane ATPase</fullName>
        <ecNumber evidence="3 18">7.1.2.1</ecNumber>
    </recommendedName>
</protein>
<dbReference type="InterPro" id="IPR059000">
    <property type="entry name" value="ATPase_P-type_domA"/>
</dbReference>
<feature type="transmembrane region" description="Helical" evidence="18">
    <location>
        <begin position="147"/>
        <end position="169"/>
    </location>
</feature>
<evidence type="ECO:0000256" key="5">
    <source>
        <dbReference type="ARBA" id="ARBA00022553"/>
    </source>
</evidence>